<dbReference type="PRINTS" id="PR00792">
    <property type="entry name" value="PEPSIN"/>
</dbReference>
<evidence type="ECO:0000256" key="3">
    <source>
        <dbReference type="SAM" id="SignalP"/>
    </source>
</evidence>
<keyword evidence="3" id="KW-0732">Signal</keyword>
<dbReference type="CDD" id="cd05471">
    <property type="entry name" value="pepsin_like"/>
    <property type="match status" value="1"/>
</dbReference>
<dbReference type="Gene3D" id="2.40.70.10">
    <property type="entry name" value="Acid Proteases"/>
    <property type="match status" value="2"/>
</dbReference>
<dbReference type="PANTHER" id="PTHR47966">
    <property type="entry name" value="BETA-SITE APP-CLEAVING ENZYME, ISOFORM A-RELATED"/>
    <property type="match status" value="1"/>
</dbReference>
<feature type="domain" description="Peptidase A1" evidence="4">
    <location>
        <begin position="94"/>
        <end position="432"/>
    </location>
</feature>
<feature type="non-terminal residue" evidence="5">
    <location>
        <position position="1"/>
    </location>
</feature>
<feature type="region of interest" description="Disordered" evidence="2">
    <location>
        <begin position="68"/>
        <end position="87"/>
    </location>
</feature>
<dbReference type="EMBL" id="JAQQWI010000018">
    <property type="protein sequence ID" value="KAK8001395.1"/>
    <property type="molecule type" value="Genomic_DNA"/>
</dbReference>
<comment type="caution">
    <text evidence="5">The sequence shown here is derived from an EMBL/GenBank/DDBJ whole genome shotgun (WGS) entry which is preliminary data.</text>
</comment>
<dbReference type="Pfam" id="PF00026">
    <property type="entry name" value="Asp"/>
    <property type="match status" value="1"/>
</dbReference>
<feature type="chain" id="PRO_5045992555" evidence="3">
    <location>
        <begin position="28"/>
        <end position="440"/>
    </location>
</feature>
<dbReference type="InterPro" id="IPR034164">
    <property type="entry name" value="Pepsin-like_dom"/>
</dbReference>
<comment type="similarity">
    <text evidence="1">Belongs to the peptidase A1 family.</text>
</comment>
<keyword evidence="6" id="KW-1185">Reference proteome</keyword>
<evidence type="ECO:0000256" key="1">
    <source>
        <dbReference type="ARBA" id="ARBA00007447"/>
    </source>
</evidence>
<proteinExistence type="inferred from homology"/>
<sequence>QAWASSAMVRHALQGLLCWLMIQGGRPIPLKNPLEARDFLAEESLVVTDTYYPLSRIPLDRESLQTSQLQDGLQLRQSSPGTAPLRPIPKQTQYLMSVGIGGKNWSMIPDTGSADTWLMSSTFKCLDRSHQQQDQIACNFGPSYPGNFSGGRIDEHMNISYGGGDSLNGDMGYADITVAGIAVQKQQMSLVTSADIRGNGIFSGILGLGMRGLTTSYTGSDPSTDSPATAKEYAPLVETMSKKIAPLFSVAMSRDEGRSFISFGGVPPNVTTGEFATTPIRQMSVNGGPKRYMYYGIMPDNMRVSNAETNQTWPKPAGMVDDTGTTLNYFPEDVARTINDLFVPPAEYAGSGTYAVRCDAVPPKVEIGIGGKAIPIHPSNLILPETKQTTADGDYCISGVAANVGLSILGDAFLEELLVVFDVSDKKQMKFAQRTDKTSQ</sequence>
<dbReference type="InterPro" id="IPR021109">
    <property type="entry name" value="Peptidase_aspartic_dom_sf"/>
</dbReference>
<dbReference type="Proteomes" id="UP001396898">
    <property type="component" value="Unassembled WGS sequence"/>
</dbReference>
<dbReference type="InterPro" id="IPR001461">
    <property type="entry name" value="Aspartic_peptidase_A1"/>
</dbReference>
<dbReference type="SUPFAM" id="SSF50630">
    <property type="entry name" value="Acid proteases"/>
    <property type="match status" value="1"/>
</dbReference>
<dbReference type="PANTHER" id="PTHR47966:SF47">
    <property type="entry name" value="ENDOPEPTIDASE, PUTATIVE (AFU_ORTHOLOGUE AFUA_3G01220)-RELATED"/>
    <property type="match status" value="1"/>
</dbReference>
<organism evidence="5 6">
    <name type="scientific">Apiospora marii</name>
    <dbReference type="NCBI Taxonomy" id="335849"/>
    <lineage>
        <taxon>Eukaryota</taxon>
        <taxon>Fungi</taxon>
        <taxon>Dikarya</taxon>
        <taxon>Ascomycota</taxon>
        <taxon>Pezizomycotina</taxon>
        <taxon>Sordariomycetes</taxon>
        <taxon>Xylariomycetidae</taxon>
        <taxon>Amphisphaeriales</taxon>
        <taxon>Apiosporaceae</taxon>
        <taxon>Apiospora</taxon>
    </lineage>
</organism>
<evidence type="ECO:0000256" key="2">
    <source>
        <dbReference type="SAM" id="MobiDB-lite"/>
    </source>
</evidence>
<gene>
    <name evidence="5" type="ORF">PG991_013617</name>
</gene>
<feature type="compositionally biased region" description="Polar residues" evidence="2">
    <location>
        <begin position="68"/>
        <end position="81"/>
    </location>
</feature>
<dbReference type="PROSITE" id="PS51767">
    <property type="entry name" value="PEPTIDASE_A1"/>
    <property type="match status" value="1"/>
</dbReference>
<reference evidence="5 6" key="1">
    <citation type="submission" date="2023-01" db="EMBL/GenBank/DDBJ databases">
        <title>Analysis of 21 Apiospora genomes using comparative genomics revels a genus with tremendous synthesis potential of carbohydrate active enzymes and secondary metabolites.</title>
        <authorList>
            <person name="Sorensen T."/>
        </authorList>
    </citation>
    <scope>NUCLEOTIDE SEQUENCE [LARGE SCALE GENOMIC DNA]</scope>
    <source>
        <strain evidence="5 6">CBS 20057</strain>
    </source>
</reference>
<name>A0ABR1R7G8_9PEZI</name>
<evidence type="ECO:0000313" key="6">
    <source>
        <dbReference type="Proteomes" id="UP001396898"/>
    </source>
</evidence>
<accession>A0ABR1R7G8</accession>
<dbReference type="InterPro" id="IPR033121">
    <property type="entry name" value="PEPTIDASE_A1"/>
</dbReference>
<evidence type="ECO:0000259" key="4">
    <source>
        <dbReference type="PROSITE" id="PS51767"/>
    </source>
</evidence>
<feature type="signal peptide" evidence="3">
    <location>
        <begin position="1"/>
        <end position="27"/>
    </location>
</feature>
<protein>
    <submittedName>
        <fullName evidence="5">Aspartic-type endopeptidase</fullName>
    </submittedName>
</protein>
<evidence type="ECO:0000313" key="5">
    <source>
        <dbReference type="EMBL" id="KAK8001395.1"/>
    </source>
</evidence>